<sequence length="193" mass="21864">MHENLGLGQQRRQQRLDAGIPKLALLEVQRLAELLGAEPLRKQVQLARQQRFVVFRQHFRLAGLLDVHQGVQRLQQQVAVHERSFVMLQRREVGDLAQILHHDEALIAVAQVNLGHFYHREDVSHLDVGVGADVFRRRVHHDAACAVGPDCTEIAAEVGVGRGEFKLDFVAGVLFRQPFLELFLSLHVALSWC</sequence>
<dbReference type="AlphaFoldDB" id="A0A3S4HV96"/>
<dbReference type="EMBL" id="LR134182">
    <property type="protein sequence ID" value="VEB45603.1"/>
    <property type="molecule type" value="Genomic_DNA"/>
</dbReference>
<reference evidence="1 2" key="1">
    <citation type="submission" date="2018-12" db="EMBL/GenBank/DDBJ databases">
        <authorList>
            <consortium name="Pathogen Informatics"/>
        </authorList>
    </citation>
    <scope>NUCLEOTIDE SEQUENCE [LARGE SCALE GENOMIC DNA]</scope>
    <source>
        <strain evidence="1 2">NCTC9695</strain>
    </source>
</reference>
<gene>
    <name evidence="1" type="ORF">NCTC9695_06129</name>
</gene>
<evidence type="ECO:0000313" key="2">
    <source>
        <dbReference type="Proteomes" id="UP000275777"/>
    </source>
</evidence>
<accession>A0A3S4HV96</accession>
<protein>
    <submittedName>
        <fullName evidence="1">Uncharacterized protein</fullName>
    </submittedName>
</protein>
<evidence type="ECO:0000313" key="1">
    <source>
        <dbReference type="EMBL" id="VEB45603.1"/>
    </source>
</evidence>
<name>A0A3S4HV96_CHRVL</name>
<dbReference type="Proteomes" id="UP000275777">
    <property type="component" value="Chromosome"/>
</dbReference>
<organism evidence="1 2">
    <name type="scientific">Chromobacterium violaceum</name>
    <dbReference type="NCBI Taxonomy" id="536"/>
    <lineage>
        <taxon>Bacteria</taxon>
        <taxon>Pseudomonadati</taxon>
        <taxon>Pseudomonadota</taxon>
        <taxon>Betaproteobacteria</taxon>
        <taxon>Neisseriales</taxon>
        <taxon>Chromobacteriaceae</taxon>
        <taxon>Chromobacterium</taxon>
    </lineage>
</organism>
<proteinExistence type="predicted"/>